<evidence type="ECO:0000259" key="7">
    <source>
        <dbReference type="Pfam" id="PF07669"/>
    </source>
</evidence>
<evidence type="ECO:0000256" key="5">
    <source>
        <dbReference type="ARBA" id="ARBA00047942"/>
    </source>
</evidence>
<reference evidence="8" key="1">
    <citation type="submission" date="2019-02" db="EMBL/GenBank/DDBJ databases">
        <authorList>
            <person name="Gruber-Vodicka R. H."/>
            <person name="Seah K. B. B."/>
        </authorList>
    </citation>
    <scope>NUCLEOTIDE SEQUENCE</scope>
    <source>
        <strain evidence="8">BECK_BZ106</strain>
    </source>
</reference>
<name>A0A450SH36_9GAMM</name>
<dbReference type="GO" id="GO:0032259">
    <property type="term" value="P:methylation"/>
    <property type="evidence" value="ECO:0007669"/>
    <property type="project" value="UniProtKB-KW"/>
</dbReference>
<dbReference type="Gene3D" id="3.40.50.150">
    <property type="entry name" value="Vaccinia Virus protein VP39"/>
    <property type="match status" value="1"/>
</dbReference>
<accession>A0A450SH36</accession>
<feature type="region of interest" description="Disordered" evidence="6">
    <location>
        <begin position="682"/>
        <end position="702"/>
    </location>
</feature>
<dbReference type="AlphaFoldDB" id="A0A450SH36"/>
<dbReference type="Pfam" id="PF07669">
    <property type="entry name" value="Eco57I"/>
    <property type="match status" value="1"/>
</dbReference>
<sequence length="1092" mass="124357">MNTIEKAPPIQRRVPIPTEAIPPGMVFHHSCESVWDDPGISGYATVIERAWHEMDLDGVLCLDGRPILYLREYNRPCLSSERIRLHKLFWNQGVANVLLLIDPDSVYLYSGLMEPRVGEDETKKEPALIEKLKIADYAQRIYTLFQQLATGRFYEIHPEKFEPNQAVDSRLLENLRDFRNELLGGDDGLDIRDAHAFIGRILFLCYLLDREIVDIGKPEGSDTATTLLARELSRREDNDARMDYLYRLFGELRERFNGNMFDRELDAEKLRICPHMEKLSLFLGGHEVQTGQLSLWPYDFKMIPVETISAIYQDFLAAEDREGQRESGAFYTPRFLAEMVVDVAMGEAPDAADRSFLDPACGSGIFLVLLFNRLAGRRLAENVPQDYLSRAEALRDILCHQIRGVDVSETACRIACFSLYLAYLDFFEPADIEKYIQRINGRLPKLLHDPDNPEQPEDIPVIGRADFLTIEDRTLFGEEFPDGKFDCVIGNPPWEGRGSKQIAQRFLQEAPRFLKEGGTGCFLLPTKLLHNQTDKFQAEWLGRVTLERVLQLADYRKLLFQGARTPGFIARFKNTAPNPNQHAVEFIAPKFNRDGLRKGVITINPAARARIPLAELLTAARLESAPVLWKTHLWGTSRDRKLLDLLQSLPPLAEQVDVLSDVKKKGLTRTKRWRAGQGLKPWKIDKTPRKSDPTPKKNHWPLDMPFIETKREKIDFVLFGEDTISFRERLEKKKYRKDILYSDPPDELFLGPKVLVNQGFDKVAYCDFDVLFQHSLQSIAGPPEDAELLLFLAAYLRSGLARYFGFHTAANWGTERDKVHLDELLRVPFPLPGHGFIATDATEIIAGVAEKVRQFGENPRPRQMSLFKEDPTNINKDINTGKWQKERKRYTNALQREIEPLIYRYFGLTEQEIILVEDTIGIFMPSATPGTRRPDSPIPTLEPLLPLKSMGSTKAPPPYGEQGLGAYADTLTRTLNRWAEDEGSGYRVSAEGGTDGETGFAMVTLRLGGSVEGFRPKPISRFLSETLRSYYETVSRKTDTLVYERDILFFQGERIHIVRPNILLNWTRTMALNDAARIYGEIVLGEEGGNAG</sequence>
<dbReference type="GO" id="GO:0003676">
    <property type="term" value="F:nucleic acid binding"/>
    <property type="evidence" value="ECO:0007669"/>
    <property type="project" value="InterPro"/>
</dbReference>
<dbReference type="PRINTS" id="PR00507">
    <property type="entry name" value="N12N6MTFRASE"/>
</dbReference>
<dbReference type="InterPro" id="IPR029063">
    <property type="entry name" value="SAM-dependent_MTases_sf"/>
</dbReference>
<comment type="catalytic activity">
    <reaction evidence="5">
        <text>a 2'-deoxyadenosine in DNA + S-adenosyl-L-methionine = an N(6)-methyl-2'-deoxyadenosine in DNA + S-adenosyl-L-homocysteine + H(+)</text>
        <dbReference type="Rhea" id="RHEA:15197"/>
        <dbReference type="Rhea" id="RHEA-COMP:12418"/>
        <dbReference type="Rhea" id="RHEA-COMP:12419"/>
        <dbReference type="ChEBI" id="CHEBI:15378"/>
        <dbReference type="ChEBI" id="CHEBI:57856"/>
        <dbReference type="ChEBI" id="CHEBI:59789"/>
        <dbReference type="ChEBI" id="CHEBI:90615"/>
        <dbReference type="ChEBI" id="CHEBI:90616"/>
        <dbReference type="EC" id="2.1.1.72"/>
    </reaction>
</comment>
<gene>
    <name evidence="8" type="ORF">BECKFW1821B_GA0114236_101219</name>
</gene>
<dbReference type="InterPro" id="IPR011639">
    <property type="entry name" value="MethylTrfase_TaqI-like_dom"/>
</dbReference>
<evidence type="ECO:0000313" key="8">
    <source>
        <dbReference type="EMBL" id="VFJ52428.1"/>
    </source>
</evidence>
<dbReference type="EMBL" id="CAADFD010000012">
    <property type="protein sequence ID" value="VFJ52428.1"/>
    <property type="molecule type" value="Genomic_DNA"/>
</dbReference>
<dbReference type="PANTHER" id="PTHR33841:SF1">
    <property type="entry name" value="DNA METHYLTRANSFERASE A"/>
    <property type="match status" value="1"/>
</dbReference>
<dbReference type="GO" id="GO:0009007">
    <property type="term" value="F:site-specific DNA-methyltransferase (adenine-specific) activity"/>
    <property type="evidence" value="ECO:0007669"/>
    <property type="project" value="UniProtKB-EC"/>
</dbReference>
<feature type="domain" description="Type II methyltransferase M.TaqI-like" evidence="7">
    <location>
        <begin position="400"/>
        <end position="553"/>
    </location>
</feature>
<evidence type="ECO:0000256" key="4">
    <source>
        <dbReference type="ARBA" id="ARBA00022691"/>
    </source>
</evidence>
<dbReference type="EC" id="2.1.1.72" evidence="1"/>
<evidence type="ECO:0000256" key="2">
    <source>
        <dbReference type="ARBA" id="ARBA00022603"/>
    </source>
</evidence>
<evidence type="ECO:0000256" key="1">
    <source>
        <dbReference type="ARBA" id="ARBA00011900"/>
    </source>
</evidence>
<evidence type="ECO:0000256" key="6">
    <source>
        <dbReference type="SAM" id="MobiDB-lite"/>
    </source>
</evidence>
<keyword evidence="4" id="KW-0949">S-adenosyl-L-methionine</keyword>
<feature type="compositionally biased region" description="Basic and acidic residues" evidence="6">
    <location>
        <begin position="682"/>
        <end position="695"/>
    </location>
</feature>
<protein>
    <recommendedName>
        <fullName evidence="1">site-specific DNA-methyltransferase (adenine-specific)</fullName>
        <ecNumber evidence="1">2.1.1.72</ecNumber>
    </recommendedName>
</protein>
<keyword evidence="3 8" id="KW-0808">Transferase</keyword>
<dbReference type="InterPro" id="IPR002052">
    <property type="entry name" value="DNA_methylase_N6_adenine_CS"/>
</dbReference>
<dbReference type="PANTHER" id="PTHR33841">
    <property type="entry name" value="DNA METHYLTRANSFERASE YEEA-RELATED"/>
    <property type="match status" value="1"/>
</dbReference>
<dbReference type="PROSITE" id="PS00092">
    <property type="entry name" value="N6_MTASE"/>
    <property type="match status" value="1"/>
</dbReference>
<dbReference type="SUPFAM" id="SSF53335">
    <property type="entry name" value="S-adenosyl-L-methionine-dependent methyltransferases"/>
    <property type="match status" value="1"/>
</dbReference>
<proteinExistence type="predicted"/>
<dbReference type="GO" id="GO:0006304">
    <property type="term" value="P:DNA modification"/>
    <property type="evidence" value="ECO:0007669"/>
    <property type="project" value="InterPro"/>
</dbReference>
<dbReference type="InterPro" id="IPR050953">
    <property type="entry name" value="N4_N6_ade-DNA_methylase"/>
</dbReference>
<evidence type="ECO:0000256" key="3">
    <source>
        <dbReference type="ARBA" id="ARBA00022679"/>
    </source>
</evidence>
<organism evidence="8">
    <name type="scientific">Candidatus Kentrum sp. FW</name>
    <dbReference type="NCBI Taxonomy" id="2126338"/>
    <lineage>
        <taxon>Bacteria</taxon>
        <taxon>Pseudomonadati</taxon>
        <taxon>Pseudomonadota</taxon>
        <taxon>Gammaproteobacteria</taxon>
        <taxon>Candidatus Kentrum</taxon>
    </lineage>
</organism>
<keyword evidence="2 8" id="KW-0489">Methyltransferase</keyword>